<dbReference type="KEGG" id="mfy:HH212_02245"/>
<evidence type="ECO:0000256" key="7">
    <source>
        <dbReference type="ARBA" id="ARBA00023012"/>
    </source>
</evidence>
<dbReference type="PRINTS" id="PR00344">
    <property type="entry name" value="BCTRLSENSOR"/>
</dbReference>
<dbReference type="CDD" id="cd17580">
    <property type="entry name" value="REC_2_DhkD-like"/>
    <property type="match status" value="1"/>
</dbReference>
<dbReference type="PANTHER" id="PTHR43547">
    <property type="entry name" value="TWO-COMPONENT HISTIDINE KINASE"/>
    <property type="match status" value="1"/>
</dbReference>
<dbReference type="EC" id="2.7.13.3" evidence="3"/>
<evidence type="ECO:0000313" key="12">
    <source>
        <dbReference type="EMBL" id="QJD99000.1"/>
    </source>
</evidence>
<dbReference type="Gene3D" id="1.10.287.130">
    <property type="match status" value="1"/>
</dbReference>
<keyword evidence="7" id="KW-0902">Two-component regulatory system</keyword>
<dbReference type="SMART" id="SM00448">
    <property type="entry name" value="REC"/>
    <property type="match status" value="1"/>
</dbReference>
<dbReference type="InterPro" id="IPR036097">
    <property type="entry name" value="HisK_dim/P_sf"/>
</dbReference>
<protein>
    <recommendedName>
        <fullName evidence="3">histidine kinase</fullName>
        <ecNumber evidence="3">2.7.13.3</ecNumber>
    </recommendedName>
</protein>
<dbReference type="Pfam" id="PF02518">
    <property type="entry name" value="HATPase_c"/>
    <property type="match status" value="1"/>
</dbReference>
<proteinExistence type="predicted"/>
<dbReference type="InterPro" id="IPR013656">
    <property type="entry name" value="PAS_4"/>
</dbReference>
<dbReference type="Pfam" id="PF00072">
    <property type="entry name" value="Response_reg"/>
    <property type="match status" value="1"/>
</dbReference>
<dbReference type="FunFam" id="3.30.565.10:FF:000006">
    <property type="entry name" value="Sensor histidine kinase WalK"/>
    <property type="match status" value="1"/>
</dbReference>
<feature type="domain" description="Response regulatory" evidence="11">
    <location>
        <begin position="845"/>
        <end position="961"/>
    </location>
</feature>
<comment type="subcellular location">
    <subcellularLocation>
        <location evidence="2">Cell inner membrane</location>
        <topology evidence="2">Multi-pass membrane protein</topology>
    </subcellularLocation>
</comment>
<accession>A0A7Z2VTN8</accession>
<dbReference type="Proteomes" id="UP000502415">
    <property type="component" value="Chromosome"/>
</dbReference>
<dbReference type="InterPro" id="IPR004358">
    <property type="entry name" value="Sig_transdc_His_kin-like_C"/>
</dbReference>
<name>A0A7Z2VTN8_9BURK</name>
<dbReference type="InterPro" id="IPR005467">
    <property type="entry name" value="His_kinase_dom"/>
</dbReference>
<organism evidence="12 13">
    <name type="scientific">Massilia forsythiae</name>
    <dbReference type="NCBI Taxonomy" id="2728020"/>
    <lineage>
        <taxon>Bacteria</taxon>
        <taxon>Pseudomonadati</taxon>
        <taxon>Pseudomonadota</taxon>
        <taxon>Betaproteobacteria</taxon>
        <taxon>Burkholderiales</taxon>
        <taxon>Oxalobacteraceae</taxon>
        <taxon>Telluria group</taxon>
        <taxon>Massilia</taxon>
    </lineage>
</organism>
<dbReference type="InterPro" id="IPR001789">
    <property type="entry name" value="Sig_transdc_resp-reg_receiver"/>
</dbReference>
<dbReference type="InterPro" id="IPR029016">
    <property type="entry name" value="GAF-like_dom_sf"/>
</dbReference>
<reference evidence="12 13" key="1">
    <citation type="submission" date="2020-04" db="EMBL/GenBank/DDBJ databases">
        <title>Genome sequencing of novel species.</title>
        <authorList>
            <person name="Heo J."/>
            <person name="Kim S.-J."/>
            <person name="Kim J.-S."/>
            <person name="Hong S.-B."/>
            <person name="Kwon S.-W."/>
        </authorList>
    </citation>
    <scope>NUCLEOTIDE SEQUENCE [LARGE SCALE GENOMIC DNA]</scope>
    <source>
        <strain evidence="12 13">GN2-R2</strain>
    </source>
</reference>
<dbReference type="EMBL" id="CP051685">
    <property type="protein sequence ID" value="QJD99000.1"/>
    <property type="molecule type" value="Genomic_DNA"/>
</dbReference>
<dbReference type="Gene3D" id="3.30.450.40">
    <property type="match status" value="1"/>
</dbReference>
<evidence type="ECO:0000256" key="8">
    <source>
        <dbReference type="ARBA" id="ARBA00023136"/>
    </source>
</evidence>
<dbReference type="SUPFAM" id="SSF52172">
    <property type="entry name" value="CheY-like"/>
    <property type="match status" value="1"/>
</dbReference>
<keyword evidence="5" id="KW-0808">Transferase</keyword>
<dbReference type="Gene3D" id="3.30.565.10">
    <property type="entry name" value="Histidine kinase-like ATPase, C-terminal domain"/>
    <property type="match status" value="1"/>
</dbReference>
<evidence type="ECO:0000256" key="9">
    <source>
        <dbReference type="PROSITE-ProRule" id="PRU00169"/>
    </source>
</evidence>
<gene>
    <name evidence="12" type="ORF">HH212_02245</name>
</gene>
<dbReference type="FunFam" id="1.10.287.130:FF:000001">
    <property type="entry name" value="Two-component sensor histidine kinase"/>
    <property type="match status" value="1"/>
</dbReference>
<evidence type="ECO:0000256" key="5">
    <source>
        <dbReference type="ARBA" id="ARBA00022679"/>
    </source>
</evidence>
<dbReference type="AlphaFoldDB" id="A0A7Z2VTN8"/>
<dbReference type="InterPro" id="IPR003594">
    <property type="entry name" value="HATPase_dom"/>
</dbReference>
<feature type="domain" description="Histidine kinase" evidence="10">
    <location>
        <begin position="603"/>
        <end position="821"/>
    </location>
</feature>
<dbReference type="CDD" id="cd00075">
    <property type="entry name" value="HATPase"/>
    <property type="match status" value="1"/>
</dbReference>
<dbReference type="SMART" id="SM00091">
    <property type="entry name" value="PAS"/>
    <property type="match status" value="3"/>
</dbReference>
<comment type="catalytic activity">
    <reaction evidence="1">
        <text>ATP + protein L-histidine = ADP + protein N-phospho-L-histidine.</text>
        <dbReference type="EC" id="2.7.13.3"/>
    </reaction>
</comment>
<dbReference type="GO" id="GO:0000155">
    <property type="term" value="F:phosphorelay sensor kinase activity"/>
    <property type="evidence" value="ECO:0007669"/>
    <property type="project" value="InterPro"/>
</dbReference>
<dbReference type="InterPro" id="IPR011006">
    <property type="entry name" value="CheY-like_superfamily"/>
</dbReference>
<evidence type="ECO:0000259" key="10">
    <source>
        <dbReference type="PROSITE" id="PS50109"/>
    </source>
</evidence>
<dbReference type="InterPro" id="IPR003661">
    <property type="entry name" value="HisK_dim/P_dom"/>
</dbReference>
<feature type="modified residue" description="4-aspartylphosphate" evidence="9">
    <location>
        <position position="894"/>
    </location>
</feature>
<keyword evidence="4 9" id="KW-0597">Phosphoprotein</keyword>
<evidence type="ECO:0000256" key="4">
    <source>
        <dbReference type="ARBA" id="ARBA00022553"/>
    </source>
</evidence>
<evidence type="ECO:0000313" key="13">
    <source>
        <dbReference type="Proteomes" id="UP000502415"/>
    </source>
</evidence>
<keyword evidence="8" id="KW-0472">Membrane</keyword>
<dbReference type="SUPFAM" id="SSF47384">
    <property type="entry name" value="Homodimeric domain of signal transducing histidine kinase"/>
    <property type="match status" value="1"/>
</dbReference>
<dbReference type="InterPro" id="IPR035965">
    <property type="entry name" value="PAS-like_dom_sf"/>
</dbReference>
<dbReference type="SUPFAM" id="SSF55785">
    <property type="entry name" value="PYP-like sensor domain (PAS domain)"/>
    <property type="match status" value="3"/>
</dbReference>
<evidence type="ECO:0000259" key="11">
    <source>
        <dbReference type="PROSITE" id="PS50110"/>
    </source>
</evidence>
<dbReference type="CDD" id="cd00130">
    <property type="entry name" value="PAS"/>
    <property type="match status" value="1"/>
</dbReference>
<evidence type="ECO:0000256" key="6">
    <source>
        <dbReference type="ARBA" id="ARBA00022777"/>
    </source>
</evidence>
<evidence type="ECO:0000256" key="2">
    <source>
        <dbReference type="ARBA" id="ARBA00004429"/>
    </source>
</evidence>
<dbReference type="Pfam" id="PF00512">
    <property type="entry name" value="HisKA"/>
    <property type="match status" value="1"/>
</dbReference>
<dbReference type="GO" id="GO:0005886">
    <property type="term" value="C:plasma membrane"/>
    <property type="evidence" value="ECO:0007669"/>
    <property type="project" value="UniProtKB-SubCell"/>
</dbReference>
<dbReference type="SUPFAM" id="SSF55781">
    <property type="entry name" value="GAF domain-like"/>
    <property type="match status" value="1"/>
</dbReference>
<dbReference type="Gene3D" id="3.30.450.20">
    <property type="entry name" value="PAS domain"/>
    <property type="match status" value="3"/>
</dbReference>
<keyword evidence="13" id="KW-1185">Reference proteome</keyword>
<sequence length="972" mass="105689">MQPDFAALFAASPYPYLLVDTSCVIIGANAAYLRATGRVAAALMGKHIFDAFPSNPADPESTNLEEVRAAIARAIATGEPQTSALLRYAVPRETPAGVVFDLRYWSTVHTPVRDAGGAVGFVAQNAIDVTDLYQFDGAARHYYLRQGADAVPDVTPIERPLLHEALTRILSSERHKLQAMFDQAPGSMAIMSGPDHVFDMVNEAYYALVGRRDLIGKPALAALPELAGQGLHELLDSAFATGERIVLHERRLTLQRVAGGAPEERYVDLLYQPLVGRDGHVTGIFAQANDVTAACLAKSELRGKVWQLETAKSNQAFQLRFADRIRELDDAGRIGEAVCEMLGTRLGAARVWYADIDGASGMAACRCDWTPAGFPGQAGRGIALEAFDPAALMVLRNGGQVADQPVWRKHDGAGAALLVPYVKAGDLKAVLAIEGVAPRTWQDEALALVAEAAGRTWPALEAARTRNELQTERDQSQYIFDAMVEGFAVLDRDWIILRMNAEGLRLAQRSAGEVIGRSHWDVWPELRHTDAERAYRRVMDTGKTESVELFHRLPDGRHVWMEIRTHRSLEGGIAFFFHDITQRKAAQEQLAVADRRKDEFLAMLAHELRNPLAPIGAAADLLQMGQVDPARVRRTSEIIARQVRHLSSLVDDLLDVSRVTRGQVELVMEPVDMRQVADDAIEQAMPLLHARRHRLALALPPLAPFVTGDRKRLVQVLANLLNNAAKYTPEDGRITLAIAVELGQVILRVEDDGIGMAPELVEHAFELFTQAERPSDRSLGGLGLGLALVRSLVNLHGGTVACASRGLGTGSVFSVTLPRRPPERDAAGDSGPAREAQVASEQPLRIMIVDDNVDAAAMLAMLLESHGHAVTVEHDARSALERSDMAAPDVFLLDIGLPDISGNELARRLRAGARTGGAMLVAITGYGRDRDRIETQAAGFDHHLVKPVDTRQLSALLAGMRQSGKSPTRAAG</sequence>
<dbReference type="Gene3D" id="3.40.50.2300">
    <property type="match status" value="1"/>
</dbReference>
<dbReference type="PROSITE" id="PS50109">
    <property type="entry name" value="HIS_KIN"/>
    <property type="match status" value="1"/>
</dbReference>
<dbReference type="RefSeq" id="WP_169433897.1">
    <property type="nucleotide sequence ID" value="NZ_CP051685.1"/>
</dbReference>
<evidence type="ECO:0000256" key="3">
    <source>
        <dbReference type="ARBA" id="ARBA00012438"/>
    </source>
</evidence>
<evidence type="ECO:0000256" key="1">
    <source>
        <dbReference type="ARBA" id="ARBA00000085"/>
    </source>
</evidence>
<dbReference type="InterPro" id="IPR000014">
    <property type="entry name" value="PAS"/>
</dbReference>
<dbReference type="Pfam" id="PF08448">
    <property type="entry name" value="PAS_4"/>
    <property type="match status" value="3"/>
</dbReference>
<dbReference type="SUPFAM" id="SSF55874">
    <property type="entry name" value="ATPase domain of HSP90 chaperone/DNA topoisomerase II/histidine kinase"/>
    <property type="match status" value="1"/>
</dbReference>
<dbReference type="SMART" id="SM00388">
    <property type="entry name" value="HisKA"/>
    <property type="match status" value="1"/>
</dbReference>
<dbReference type="PANTHER" id="PTHR43547:SF2">
    <property type="entry name" value="HYBRID SIGNAL TRANSDUCTION HISTIDINE KINASE C"/>
    <property type="match status" value="1"/>
</dbReference>
<dbReference type="SMART" id="SM00387">
    <property type="entry name" value="HATPase_c"/>
    <property type="match status" value="1"/>
</dbReference>
<dbReference type="PROSITE" id="PS50110">
    <property type="entry name" value="RESPONSE_REGULATORY"/>
    <property type="match status" value="1"/>
</dbReference>
<dbReference type="InterPro" id="IPR036890">
    <property type="entry name" value="HATPase_C_sf"/>
</dbReference>
<dbReference type="NCBIfam" id="TIGR00229">
    <property type="entry name" value="sensory_box"/>
    <property type="match status" value="1"/>
</dbReference>
<dbReference type="CDD" id="cd00082">
    <property type="entry name" value="HisKA"/>
    <property type="match status" value="1"/>
</dbReference>
<keyword evidence="6" id="KW-0418">Kinase</keyword>